<name>A0A7J4XGB8_9BACE</name>
<comment type="caution">
    <text evidence="3">The sequence shown here is derived from an EMBL/GenBank/DDBJ whole genome shotgun (WGS) entry which is preliminary data.</text>
</comment>
<sequence>MKEKVTINDQIANTLFIPLYMRFKESRRPNGIMNDHLACELINRIDYDFSQFDKAPLSELGCVVRGCYFDRKVQEFILREPSPIVVNIGCGLDTRFQRITERRNATFYELDLPEVIDLREEFLPIEPADINLRGSMLDTDWMDRLKSKHPQSRFIFIIEGVVMYFTNEQVKSVLSHLSKRFPGGEIHLDVCGSMFQKKGIKPDALKNNNEARMLSAIDNGRVIEQWIPQLKMTDNILYQNIEKKRWGAFGVFCRMFPGLSRKFSHLLGYKIIE</sequence>
<evidence type="ECO:0000256" key="2">
    <source>
        <dbReference type="ARBA" id="ARBA00022679"/>
    </source>
</evidence>
<dbReference type="Gene3D" id="3.40.50.150">
    <property type="entry name" value="Vaccinia Virus protein VP39"/>
    <property type="match status" value="1"/>
</dbReference>
<protein>
    <submittedName>
        <fullName evidence="3">Class I SAM-dependent methyltransferase</fullName>
    </submittedName>
</protein>
<proteinExistence type="predicted"/>
<gene>
    <name evidence="3" type="ORF">F3F73_16485</name>
</gene>
<dbReference type="InterPro" id="IPR016874">
    <property type="entry name" value="TcmP-like"/>
</dbReference>
<dbReference type="AlphaFoldDB" id="A0A7J4XGB8"/>
<dbReference type="SUPFAM" id="SSF53335">
    <property type="entry name" value="S-adenosyl-L-methionine-dependent methyltransferases"/>
    <property type="match status" value="1"/>
</dbReference>
<organism evidence="3 4">
    <name type="scientific">Bacteroides salyersiae</name>
    <dbReference type="NCBI Taxonomy" id="291644"/>
    <lineage>
        <taxon>Bacteria</taxon>
        <taxon>Pseudomonadati</taxon>
        <taxon>Bacteroidota</taxon>
        <taxon>Bacteroidia</taxon>
        <taxon>Bacteroidales</taxon>
        <taxon>Bacteroidaceae</taxon>
        <taxon>Bacteroides</taxon>
    </lineage>
</organism>
<dbReference type="Proteomes" id="UP000422221">
    <property type="component" value="Unassembled WGS sequence"/>
</dbReference>
<dbReference type="PANTHER" id="PTHR43619">
    <property type="entry name" value="S-ADENOSYL-L-METHIONINE-DEPENDENT METHYLTRANSFERASE YKTD-RELATED"/>
    <property type="match status" value="1"/>
</dbReference>
<evidence type="ECO:0000313" key="4">
    <source>
        <dbReference type="Proteomes" id="UP000422221"/>
    </source>
</evidence>
<dbReference type="InterPro" id="IPR007213">
    <property type="entry name" value="Ppm1/Ppm2/Tcmp"/>
</dbReference>
<evidence type="ECO:0000256" key="1">
    <source>
        <dbReference type="ARBA" id="ARBA00022603"/>
    </source>
</evidence>
<accession>A0A7J4XGB8</accession>
<dbReference type="PIRSF" id="PIRSF028177">
    <property type="entry name" value="Polyketide_synth_Omtfrase_TcmP"/>
    <property type="match status" value="1"/>
</dbReference>
<dbReference type="InterPro" id="IPR029063">
    <property type="entry name" value="SAM-dependent_MTases_sf"/>
</dbReference>
<keyword evidence="2 3" id="KW-0808">Transferase</keyword>
<dbReference type="Pfam" id="PF04072">
    <property type="entry name" value="LCM"/>
    <property type="match status" value="1"/>
</dbReference>
<dbReference type="GO" id="GO:0032259">
    <property type="term" value="P:methylation"/>
    <property type="evidence" value="ECO:0007669"/>
    <property type="project" value="UniProtKB-KW"/>
</dbReference>
<evidence type="ECO:0000313" key="3">
    <source>
        <dbReference type="EMBL" id="KAA3761489.1"/>
    </source>
</evidence>
<keyword evidence="1 3" id="KW-0489">Methyltransferase</keyword>
<dbReference type="RefSeq" id="WP_007480541.1">
    <property type="nucleotide sequence ID" value="NZ_CP081899.1"/>
</dbReference>
<dbReference type="PANTHER" id="PTHR43619:SF2">
    <property type="entry name" value="S-ADENOSYL-L-METHIONINE-DEPENDENT METHYLTRANSFERASES SUPERFAMILY PROTEIN"/>
    <property type="match status" value="1"/>
</dbReference>
<dbReference type="EMBL" id="VWMK01000017">
    <property type="protein sequence ID" value="KAA3761489.1"/>
    <property type="molecule type" value="Genomic_DNA"/>
</dbReference>
<reference evidence="3 4" key="1">
    <citation type="journal article" date="2019" name="Nat. Med.">
        <title>A library of human gut bacterial isolates paired with longitudinal multiomics data enables mechanistic microbiome research.</title>
        <authorList>
            <person name="Poyet M."/>
            <person name="Groussin M."/>
            <person name="Gibbons S.M."/>
            <person name="Avila-Pacheco J."/>
            <person name="Jiang X."/>
            <person name="Kearney S.M."/>
            <person name="Perrotta A.R."/>
            <person name="Berdy B."/>
            <person name="Zhao S."/>
            <person name="Lieberman T.D."/>
            <person name="Swanson P.K."/>
            <person name="Smith M."/>
            <person name="Roesemann S."/>
            <person name="Alexander J.E."/>
            <person name="Rich S.A."/>
            <person name="Livny J."/>
            <person name="Vlamakis H."/>
            <person name="Clish C."/>
            <person name="Bullock K."/>
            <person name="Deik A."/>
            <person name="Scott J."/>
            <person name="Pierce K.A."/>
            <person name="Xavier R.J."/>
            <person name="Alm E.J."/>
        </authorList>
    </citation>
    <scope>NUCLEOTIDE SEQUENCE [LARGE SCALE GENOMIC DNA]</scope>
    <source>
        <strain evidence="3 4">BIOML-A10</strain>
    </source>
</reference>
<dbReference type="GO" id="GO:0008168">
    <property type="term" value="F:methyltransferase activity"/>
    <property type="evidence" value="ECO:0007669"/>
    <property type="project" value="UniProtKB-KW"/>
</dbReference>